<evidence type="ECO:0000256" key="5">
    <source>
        <dbReference type="ARBA" id="ARBA00023273"/>
    </source>
</evidence>
<dbReference type="Pfam" id="PF13864">
    <property type="entry name" value="Enkurin"/>
    <property type="match status" value="1"/>
</dbReference>
<keyword evidence="3" id="KW-0963">Cytoplasm</keyword>
<dbReference type="InterPro" id="IPR027012">
    <property type="entry name" value="Enkurin_dom"/>
</dbReference>
<dbReference type="GO" id="GO:0005879">
    <property type="term" value="C:axonemal microtubule"/>
    <property type="evidence" value="ECO:0007669"/>
    <property type="project" value="TreeGrafter"/>
</dbReference>
<evidence type="ECO:0000256" key="1">
    <source>
        <dbReference type="ARBA" id="ARBA00004138"/>
    </source>
</evidence>
<dbReference type="InterPro" id="IPR052102">
    <property type="entry name" value="Enkurin_domain-protein"/>
</dbReference>
<dbReference type="GO" id="GO:0005516">
    <property type="term" value="F:calmodulin binding"/>
    <property type="evidence" value="ECO:0007669"/>
    <property type="project" value="TreeGrafter"/>
</dbReference>
<evidence type="ECO:0000256" key="3">
    <source>
        <dbReference type="ARBA" id="ARBA00022490"/>
    </source>
</evidence>
<keyword evidence="9" id="KW-1185">Reference proteome</keyword>
<evidence type="ECO:0000259" key="7">
    <source>
        <dbReference type="PROSITE" id="PS51665"/>
    </source>
</evidence>
<feature type="compositionally biased region" description="Acidic residues" evidence="6">
    <location>
        <begin position="198"/>
        <end position="211"/>
    </location>
</feature>
<gene>
    <name evidence="8" type="ORF">NEZAVI_LOCUS4980</name>
</gene>
<evidence type="ECO:0000313" key="9">
    <source>
        <dbReference type="Proteomes" id="UP001152798"/>
    </source>
</evidence>
<dbReference type="EMBL" id="OV725079">
    <property type="protein sequence ID" value="CAH1394480.1"/>
    <property type="molecule type" value="Genomic_DNA"/>
</dbReference>
<evidence type="ECO:0000256" key="2">
    <source>
        <dbReference type="ARBA" id="ARBA00004245"/>
    </source>
</evidence>
<evidence type="ECO:0000313" key="8">
    <source>
        <dbReference type="EMBL" id="CAH1394480.1"/>
    </source>
</evidence>
<comment type="subcellular location">
    <subcellularLocation>
        <location evidence="1">Cell projection</location>
        <location evidence="1">Cilium</location>
    </subcellularLocation>
    <subcellularLocation>
        <location evidence="2">Cytoplasm</location>
        <location evidence="2">Cytoskeleton</location>
    </subcellularLocation>
</comment>
<dbReference type="GO" id="GO:0001669">
    <property type="term" value="C:acrosomal vesicle"/>
    <property type="evidence" value="ECO:0007669"/>
    <property type="project" value="TreeGrafter"/>
</dbReference>
<reference evidence="8" key="1">
    <citation type="submission" date="2022-01" db="EMBL/GenBank/DDBJ databases">
        <authorList>
            <person name="King R."/>
        </authorList>
    </citation>
    <scope>NUCLEOTIDE SEQUENCE</scope>
</reference>
<evidence type="ECO:0000256" key="6">
    <source>
        <dbReference type="SAM" id="MobiDB-lite"/>
    </source>
</evidence>
<dbReference type="PROSITE" id="PS51665">
    <property type="entry name" value="ENKURIN"/>
    <property type="match status" value="1"/>
</dbReference>
<protein>
    <recommendedName>
        <fullName evidence="7">Enkurin domain-containing protein</fullName>
    </recommendedName>
</protein>
<organism evidence="8 9">
    <name type="scientific">Nezara viridula</name>
    <name type="common">Southern green stink bug</name>
    <name type="synonym">Cimex viridulus</name>
    <dbReference type="NCBI Taxonomy" id="85310"/>
    <lineage>
        <taxon>Eukaryota</taxon>
        <taxon>Metazoa</taxon>
        <taxon>Ecdysozoa</taxon>
        <taxon>Arthropoda</taxon>
        <taxon>Hexapoda</taxon>
        <taxon>Insecta</taxon>
        <taxon>Pterygota</taxon>
        <taxon>Neoptera</taxon>
        <taxon>Paraneoptera</taxon>
        <taxon>Hemiptera</taxon>
        <taxon>Heteroptera</taxon>
        <taxon>Panheteroptera</taxon>
        <taxon>Pentatomomorpha</taxon>
        <taxon>Pentatomoidea</taxon>
        <taxon>Pentatomidae</taxon>
        <taxon>Pentatominae</taxon>
        <taxon>Nezara</taxon>
    </lineage>
</organism>
<dbReference type="PANTHER" id="PTHR21490">
    <property type="entry name" value="ENKURIN-RELATED"/>
    <property type="match status" value="1"/>
</dbReference>
<dbReference type="PANTHER" id="PTHR21490:SF0">
    <property type="entry name" value="ENKURIN"/>
    <property type="match status" value="1"/>
</dbReference>
<feature type="domain" description="Enkurin" evidence="7">
    <location>
        <begin position="189"/>
        <end position="298"/>
    </location>
</feature>
<dbReference type="Proteomes" id="UP001152798">
    <property type="component" value="Chromosome 3"/>
</dbReference>
<keyword evidence="4" id="KW-0206">Cytoskeleton</keyword>
<accession>A0A9P0EDH1</accession>
<dbReference type="AlphaFoldDB" id="A0A9P0EDH1"/>
<dbReference type="OrthoDB" id="2123594at2759"/>
<feature type="region of interest" description="Disordered" evidence="6">
    <location>
        <begin position="182"/>
        <end position="221"/>
    </location>
</feature>
<keyword evidence="5" id="KW-0966">Cell projection</keyword>
<name>A0A9P0EDH1_NEZVI</name>
<proteinExistence type="predicted"/>
<feature type="compositionally biased region" description="Basic and acidic residues" evidence="6">
    <location>
        <begin position="182"/>
        <end position="197"/>
    </location>
</feature>
<evidence type="ECO:0000256" key="4">
    <source>
        <dbReference type="ARBA" id="ARBA00023212"/>
    </source>
</evidence>
<sequence>MRDSVMSTMSLRKGDVMDQTEAPVETIHNLVFRSEPEEKKFPIYRSKFSKQVREEIKKRKECHKTFGLPKEMLAPTKLKKGSRRVVRPDVDKTKPDLPLKMKVPTREEWNNPAHREHTNFLLRNMIKAVRLKPPQGPSRAFDPASGRRYHACNLLAPKFSLKEDFGKVPKYLEERKRHLAEEAEARRKQEEEKRKIEEENELLSADEEEDTGRDTRISGQLEKKKKREPIFRLVPQEERNELLLGLKKAWEELTKEFKLLPTVVDSVPMVKKKHNLEQILDKIERDIDLLERHQYIYVYKNDVPCCKDFNRRQTYI</sequence>